<dbReference type="PANTHER" id="PTHR10552">
    <property type="entry name" value="U2 SMALL NUCLEAR RIBONUCLEOPROTEIN A"/>
    <property type="match status" value="1"/>
</dbReference>
<dbReference type="InParanoid" id="A0A1Q3BK58"/>
<comment type="similarity">
    <text evidence="5">Belongs to the U2 small nuclear ribonucleoprotein A family.</text>
</comment>
<dbReference type="FunCoup" id="A0A1Q3BK58">
    <property type="interactions" value="3073"/>
</dbReference>
<comment type="subcellular location">
    <subcellularLocation>
        <location evidence="1">Nucleus</location>
    </subcellularLocation>
</comment>
<gene>
    <name evidence="6" type="ORF">CFOL_v3_11811</name>
</gene>
<organism evidence="6 7">
    <name type="scientific">Cephalotus follicularis</name>
    <name type="common">Albany pitcher plant</name>
    <dbReference type="NCBI Taxonomy" id="3775"/>
    <lineage>
        <taxon>Eukaryota</taxon>
        <taxon>Viridiplantae</taxon>
        <taxon>Streptophyta</taxon>
        <taxon>Embryophyta</taxon>
        <taxon>Tracheophyta</taxon>
        <taxon>Spermatophyta</taxon>
        <taxon>Magnoliopsida</taxon>
        <taxon>eudicotyledons</taxon>
        <taxon>Gunneridae</taxon>
        <taxon>Pentapetalae</taxon>
        <taxon>rosids</taxon>
        <taxon>fabids</taxon>
        <taxon>Oxalidales</taxon>
        <taxon>Cephalotaceae</taxon>
        <taxon>Cephalotus</taxon>
    </lineage>
</organism>
<dbReference type="Proteomes" id="UP000187406">
    <property type="component" value="Unassembled WGS sequence"/>
</dbReference>
<dbReference type="GO" id="GO:0000398">
    <property type="term" value="P:mRNA splicing, via spliceosome"/>
    <property type="evidence" value="ECO:0007669"/>
    <property type="project" value="InterPro"/>
</dbReference>
<dbReference type="SMART" id="SM00369">
    <property type="entry name" value="LRR_TYP"/>
    <property type="match status" value="5"/>
</dbReference>
<dbReference type="OrthoDB" id="5273213at2759"/>
<dbReference type="PANTHER" id="PTHR10552:SF6">
    <property type="entry name" value="U2 SMALL NUCLEAR RIBONUCLEOPROTEIN A"/>
    <property type="match status" value="1"/>
</dbReference>
<dbReference type="FunFam" id="3.80.10.10:FF:000882">
    <property type="entry name" value="Tubulin-folding cofactor E"/>
    <property type="match status" value="1"/>
</dbReference>
<evidence type="ECO:0000256" key="4">
    <source>
        <dbReference type="ARBA" id="ARBA00023242"/>
    </source>
</evidence>
<evidence type="ECO:0000256" key="1">
    <source>
        <dbReference type="ARBA" id="ARBA00004123"/>
    </source>
</evidence>
<dbReference type="InterPro" id="IPR044640">
    <property type="entry name" value="RU2A"/>
</dbReference>
<keyword evidence="4" id="KW-0539">Nucleus</keyword>
<evidence type="ECO:0000256" key="5">
    <source>
        <dbReference type="ARBA" id="ARBA00024196"/>
    </source>
</evidence>
<dbReference type="InterPro" id="IPR032675">
    <property type="entry name" value="LRR_dom_sf"/>
</dbReference>
<keyword evidence="2" id="KW-0433">Leucine-rich repeat</keyword>
<dbReference type="GO" id="GO:0030620">
    <property type="term" value="F:U2 snRNA binding"/>
    <property type="evidence" value="ECO:0007669"/>
    <property type="project" value="InterPro"/>
</dbReference>
<evidence type="ECO:0000313" key="6">
    <source>
        <dbReference type="EMBL" id="GAV68308.1"/>
    </source>
</evidence>
<dbReference type="Gene3D" id="3.10.20.90">
    <property type="entry name" value="Phosphatidylinositol 3-kinase Catalytic Subunit, Chain A, domain 1"/>
    <property type="match status" value="1"/>
</dbReference>
<dbReference type="AlphaFoldDB" id="A0A1Q3BK58"/>
<evidence type="ECO:0000256" key="2">
    <source>
        <dbReference type="ARBA" id="ARBA00022614"/>
    </source>
</evidence>
<accession>A0A1Q3BK58</accession>
<comment type="caution">
    <text evidence="6">The sequence shown here is derived from an EMBL/GenBank/DDBJ whole genome shotgun (WGS) entry which is preliminary data.</text>
</comment>
<protein>
    <submittedName>
        <fullName evidence="6">Uncharacterized protein</fullName>
    </submittedName>
</protein>
<dbReference type="GO" id="GO:0005634">
    <property type="term" value="C:nucleus"/>
    <property type="evidence" value="ECO:0007669"/>
    <property type="project" value="UniProtKB-SubCell"/>
</dbReference>
<dbReference type="EMBL" id="BDDD01000628">
    <property type="protein sequence ID" value="GAV68308.1"/>
    <property type="molecule type" value="Genomic_DNA"/>
</dbReference>
<proteinExistence type="inferred from homology"/>
<sequence length="397" mass="44215">MYVLSASNKRVSVHLLGKDTIQEKVSRFEEFTGASLSYLGVSTPGGIGTVLPNLKELDLTGNLLSEWKDVGTICQQLPALAALNLSNNLLSQNVIGLPELKSIRILVLNNTGITWTQVEILKYSLPSIEELHLMGNSLSIIMSTLTSTAQGFNSLRLLNLDDNCIVEWSEIVKLSQLRSLEMLYLNKNNLNHIFYPDSDMLHELLCGYESQEKSFMPFQNLRCLLLGRNNIEDLASVDSLNSFPRLTDIRLSENPIADAGRGGVARFFLIARLAKVEILNGSEVSIRERKESEIRYVRLVMSMHENLEEIKRLHPRFAELKVIHGIEDERPSVGAAGPQKMSSGLLSITLKCVGASIGERPSLTKKLPATTTVGKLKILCESLFRLKSIRPKLFLLD</sequence>
<name>A0A1Q3BK58_CEPFO</name>
<dbReference type="STRING" id="3775.A0A1Q3BK58"/>
<dbReference type="Gene3D" id="3.80.10.10">
    <property type="entry name" value="Ribonuclease Inhibitor"/>
    <property type="match status" value="2"/>
</dbReference>
<evidence type="ECO:0000313" key="7">
    <source>
        <dbReference type="Proteomes" id="UP000187406"/>
    </source>
</evidence>
<dbReference type="SUPFAM" id="SSF52058">
    <property type="entry name" value="L domain-like"/>
    <property type="match status" value="1"/>
</dbReference>
<dbReference type="InterPro" id="IPR003591">
    <property type="entry name" value="Leu-rich_rpt_typical-subtyp"/>
</dbReference>
<reference evidence="7" key="1">
    <citation type="submission" date="2016-04" db="EMBL/GenBank/DDBJ databases">
        <title>Cephalotus genome sequencing.</title>
        <authorList>
            <person name="Fukushima K."/>
            <person name="Hasebe M."/>
            <person name="Fang X."/>
        </authorList>
    </citation>
    <scope>NUCLEOTIDE SEQUENCE [LARGE SCALE GENOMIC DNA]</scope>
    <source>
        <strain evidence="7">cv. St1</strain>
    </source>
</reference>
<dbReference type="InterPro" id="IPR001611">
    <property type="entry name" value="Leu-rich_rpt"/>
</dbReference>
<evidence type="ECO:0000256" key="3">
    <source>
        <dbReference type="ARBA" id="ARBA00022737"/>
    </source>
</evidence>
<dbReference type="PROSITE" id="PS51450">
    <property type="entry name" value="LRR"/>
    <property type="match status" value="2"/>
</dbReference>
<keyword evidence="7" id="KW-1185">Reference proteome</keyword>
<keyword evidence="3" id="KW-0677">Repeat</keyword>